<sequence>MGATPAVAVSGLTKHFPLITLRNLFTGTWREGVWALKEVNFELFPGEVLFILGPNGSGKTTLIKLIATLLAPTEGRISVYGFDAARFPLPVKQRLGYITCNESSFYGRLTGWHNLAFFARLHNLNPQDAIPPVVKALKLTAYLERRFYTYSTGIKRRMDIARGLLHQPDILLLDEPTTNLDPLSAAELRQLLVQIRDQGKTMIIVTHRLEEVQKIGGRVGIMKDGRFWEVRPEGGENLEELYNRAVGGGDPCRFVR</sequence>
<dbReference type="InterPro" id="IPR003593">
    <property type="entry name" value="AAA+_ATPase"/>
</dbReference>
<dbReference type="EMBL" id="DTGR01000200">
    <property type="protein sequence ID" value="HHS30552.1"/>
    <property type="molecule type" value="Genomic_DNA"/>
</dbReference>
<evidence type="ECO:0000256" key="5">
    <source>
        <dbReference type="ARBA" id="ARBA00022840"/>
    </source>
</evidence>
<keyword evidence="3" id="KW-0536">Nodulation</keyword>
<keyword evidence="5 7" id="KW-0067">ATP-binding</keyword>
<dbReference type="PROSITE" id="PS50893">
    <property type="entry name" value="ABC_TRANSPORTER_2"/>
    <property type="match status" value="1"/>
</dbReference>
<dbReference type="InterPro" id="IPR027417">
    <property type="entry name" value="P-loop_NTPase"/>
</dbReference>
<accession>A0A7V6A5E0</accession>
<feature type="domain" description="ABC transporter" evidence="6">
    <location>
        <begin position="19"/>
        <end position="249"/>
    </location>
</feature>
<evidence type="ECO:0000256" key="3">
    <source>
        <dbReference type="ARBA" id="ARBA00022458"/>
    </source>
</evidence>
<evidence type="ECO:0000256" key="2">
    <source>
        <dbReference type="ARBA" id="ARBA00022448"/>
    </source>
</evidence>
<keyword evidence="4" id="KW-0547">Nucleotide-binding</keyword>
<evidence type="ECO:0000259" key="6">
    <source>
        <dbReference type="PROSITE" id="PS50893"/>
    </source>
</evidence>
<comment type="caution">
    <text evidence="7">The sequence shown here is derived from an EMBL/GenBank/DDBJ whole genome shotgun (WGS) entry which is preliminary data.</text>
</comment>
<dbReference type="InterPro" id="IPR003439">
    <property type="entry name" value="ABC_transporter-like_ATP-bd"/>
</dbReference>
<dbReference type="CDD" id="cd03230">
    <property type="entry name" value="ABC_DR_subfamily_A"/>
    <property type="match status" value="1"/>
</dbReference>
<gene>
    <name evidence="7" type="ORF">ENV52_12730</name>
</gene>
<dbReference type="AlphaFoldDB" id="A0A7V6A5E0"/>
<proteinExistence type="inferred from homology"/>
<dbReference type="Pfam" id="PF00005">
    <property type="entry name" value="ABC_tran"/>
    <property type="match status" value="1"/>
</dbReference>
<reference evidence="7" key="1">
    <citation type="journal article" date="2020" name="mSystems">
        <title>Genome- and Community-Level Interaction Insights into Carbon Utilization and Element Cycling Functions of Hydrothermarchaeota in Hydrothermal Sediment.</title>
        <authorList>
            <person name="Zhou Z."/>
            <person name="Liu Y."/>
            <person name="Xu W."/>
            <person name="Pan J."/>
            <person name="Luo Z.H."/>
            <person name="Li M."/>
        </authorList>
    </citation>
    <scope>NUCLEOTIDE SEQUENCE [LARGE SCALE GENOMIC DNA]</scope>
    <source>
        <strain evidence="7">SpSt-767</strain>
    </source>
</reference>
<dbReference type="GO" id="GO:0005524">
    <property type="term" value="F:ATP binding"/>
    <property type="evidence" value="ECO:0007669"/>
    <property type="project" value="UniProtKB-KW"/>
</dbReference>
<dbReference type="SMART" id="SM00382">
    <property type="entry name" value="AAA"/>
    <property type="match status" value="1"/>
</dbReference>
<organism evidence="7">
    <name type="scientific">Desulfobacca acetoxidans</name>
    <dbReference type="NCBI Taxonomy" id="60893"/>
    <lineage>
        <taxon>Bacteria</taxon>
        <taxon>Pseudomonadati</taxon>
        <taxon>Thermodesulfobacteriota</taxon>
        <taxon>Desulfobaccia</taxon>
        <taxon>Desulfobaccales</taxon>
        <taxon>Desulfobaccaceae</taxon>
        <taxon>Desulfobacca</taxon>
    </lineage>
</organism>
<dbReference type="Gene3D" id="3.40.50.300">
    <property type="entry name" value="P-loop containing nucleotide triphosphate hydrolases"/>
    <property type="match status" value="1"/>
</dbReference>
<dbReference type="GO" id="GO:0016887">
    <property type="term" value="F:ATP hydrolysis activity"/>
    <property type="evidence" value="ECO:0007669"/>
    <property type="project" value="InterPro"/>
</dbReference>
<dbReference type="PANTHER" id="PTHR42711:SF5">
    <property type="entry name" value="ABC TRANSPORTER ATP-BINDING PROTEIN NATA"/>
    <property type="match status" value="1"/>
</dbReference>
<dbReference type="SUPFAM" id="SSF52540">
    <property type="entry name" value="P-loop containing nucleoside triphosphate hydrolases"/>
    <property type="match status" value="1"/>
</dbReference>
<dbReference type="PANTHER" id="PTHR42711">
    <property type="entry name" value="ABC TRANSPORTER ATP-BINDING PROTEIN"/>
    <property type="match status" value="1"/>
</dbReference>
<comment type="similarity">
    <text evidence="1">Belongs to the ABC transporter superfamily.</text>
</comment>
<evidence type="ECO:0000256" key="4">
    <source>
        <dbReference type="ARBA" id="ARBA00022741"/>
    </source>
</evidence>
<keyword evidence="2" id="KW-0813">Transport</keyword>
<evidence type="ECO:0000256" key="1">
    <source>
        <dbReference type="ARBA" id="ARBA00005417"/>
    </source>
</evidence>
<evidence type="ECO:0000313" key="7">
    <source>
        <dbReference type="EMBL" id="HHS30552.1"/>
    </source>
</evidence>
<protein>
    <submittedName>
        <fullName evidence="7">ABC transporter ATP-binding protein</fullName>
    </submittedName>
</protein>
<name>A0A7V6A5E0_9BACT</name>
<dbReference type="InterPro" id="IPR050763">
    <property type="entry name" value="ABC_transporter_ATP-binding"/>
</dbReference>